<name>A0A820NDU4_9BILA</name>
<dbReference type="InterPro" id="IPR049730">
    <property type="entry name" value="SNF2/RAD54-like_C"/>
</dbReference>
<dbReference type="InterPro" id="IPR001650">
    <property type="entry name" value="Helicase_C-like"/>
</dbReference>
<feature type="transmembrane region" description="Helical" evidence="15">
    <location>
        <begin position="1632"/>
        <end position="1656"/>
    </location>
</feature>
<feature type="region of interest" description="Disordered" evidence="14">
    <location>
        <begin position="1"/>
        <end position="78"/>
    </location>
</feature>
<evidence type="ECO:0000259" key="16">
    <source>
        <dbReference type="PROSITE" id="PS50221"/>
    </source>
</evidence>
<evidence type="ECO:0000256" key="2">
    <source>
        <dbReference type="ARBA" id="ARBA00004141"/>
    </source>
</evidence>
<feature type="compositionally biased region" description="Polar residues" evidence="14">
    <location>
        <begin position="31"/>
        <end position="44"/>
    </location>
</feature>
<evidence type="ECO:0000256" key="4">
    <source>
        <dbReference type="ARBA" id="ARBA00022692"/>
    </source>
</evidence>
<evidence type="ECO:0000256" key="13">
    <source>
        <dbReference type="ARBA" id="ARBA00023242"/>
    </source>
</evidence>
<feature type="region of interest" description="Disordered" evidence="14">
    <location>
        <begin position="146"/>
        <end position="183"/>
    </location>
</feature>
<dbReference type="Pfam" id="PF00176">
    <property type="entry name" value="SNF2-rel_dom"/>
    <property type="match status" value="1"/>
</dbReference>
<dbReference type="GO" id="GO:0016887">
    <property type="term" value="F:ATP hydrolysis activity"/>
    <property type="evidence" value="ECO:0007669"/>
    <property type="project" value="InterPro"/>
</dbReference>
<dbReference type="InterPro" id="IPR027417">
    <property type="entry name" value="P-loop_NTPase"/>
</dbReference>
<feature type="transmembrane region" description="Helical" evidence="15">
    <location>
        <begin position="1668"/>
        <end position="1692"/>
    </location>
</feature>
<feature type="region of interest" description="Disordered" evidence="14">
    <location>
        <begin position="1836"/>
        <end position="1888"/>
    </location>
</feature>
<dbReference type="GO" id="GO:0003677">
    <property type="term" value="F:DNA binding"/>
    <property type="evidence" value="ECO:0007669"/>
    <property type="project" value="UniProtKB-KW"/>
</dbReference>
<evidence type="ECO:0000256" key="8">
    <source>
        <dbReference type="ARBA" id="ARBA00022840"/>
    </source>
</evidence>
<dbReference type="Pfam" id="PF01825">
    <property type="entry name" value="GPS"/>
    <property type="match status" value="1"/>
</dbReference>
<evidence type="ECO:0000256" key="7">
    <source>
        <dbReference type="ARBA" id="ARBA00022806"/>
    </source>
</evidence>
<dbReference type="InterPro" id="IPR014001">
    <property type="entry name" value="Helicase_ATP-bd"/>
</dbReference>
<dbReference type="PROSITE" id="PS50261">
    <property type="entry name" value="G_PROTEIN_RECEP_F2_4"/>
    <property type="match status" value="1"/>
</dbReference>
<dbReference type="Gene3D" id="1.20.1070.10">
    <property type="entry name" value="Rhodopsin 7-helix transmembrane proteins"/>
    <property type="match status" value="1"/>
</dbReference>
<organism evidence="20 21">
    <name type="scientific">Rotaria socialis</name>
    <dbReference type="NCBI Taxonomy" id="392032"/>
    <lineage>
        <taxon>Eukaryota</taxon>
        <taxon>Metazoa</taxon>
        <taxon>Spiralia</taxon>
        <taxon>Gnathifera</taxon>
        <taxon>Rotifera</taxon>
        <taxon>Eurotatoria</taxon>
        <taxon>Bdelloidea</taxon>
        <taxon>Philodinida</taxon>
        <taxon>Philodinidae</taxon>
        <taxon>Rotaria</taxon>
    </lineage>
</organism>
<feature type="transmembrane region" description="Helical" evidence="15">
    <location>
        <begin position="1712"/>
        <end position="1740"/>
    </location>
</feature>
<dbReference type="PROSITE" id="PS50221">
    <property type="entry name" value="GAIN_B"/>
    <property type="match status" value="1"/>
</dbReference>
<dbReference type="PANTHER" id="PTHR45797">
    <property type="entry name" value="RAD54-LIKE"/>
    <property type="match status" value="1"/>
</dbReference>
<comment type="caution">
    <text evidence="20">The sequence shown here is derived from an EMBL/GenBank/DDBJ whole genome shotgun (WGS) entry which is preliminary data.</text>
</comment>
<reference evidence="20" key="1">
    <citation type="submission" date="2021-02" db="EMBL/GenBank/DDBJ databases">
        <authorList>
            <person name="Nowell W R."/>
        </authorList>
    </citation>
    <scope>NUCLEOTIDE SEQUENCE</scope>
</reference>
<keyword evidence="12" id="KW-1015">Disulfide bond</keyword>
<evidence type="ECO:0000256" key="10">
    <source>
        <dbReference type="ARBA" id="ARBA00023125"/>
    </source>
</evidence>
<dbReference type="PROSITE" id="PS51194">
    <property type="entry name" value="HELICASE_CTER"/>
    <property type="match status" value="1"/>
</dbReference>
<evidence type="ECO:0000259" key="19">
    <source>
        <dbReference type="PROSITE" id="PS51194"/>
    </source>
</evidence>
<dbReference type="InterPro" id="IPR000203">
    <property type="entry name" value="GPS"/>
</dbReference>
<dbReference type="GO" id="GO:0004930">
    <property type="term" value="F:G protein-coupled receptor activity"/>
    <property type="evidence" value="ECO:0007669"/>
    <property type="project" value="InterPro"/>
</dbReference>
<feature type="transmembrane region" description="Helical" evidence="15">
    <location>
        <begin position="1588"/>
        <end position="1612"/>
    </location>
</feature>
<evidence type="ECO:0000256" key="11">
    <source>
        <dbReference type="ARBA" id="ARBA00023136"/>
    </source>
</evidence>
<dbReference type="GO" id="GO:0007166">
    <property type="term" value="P:cell surface receptor signaling pathway"/>
    <property type="evidence" value="ECO:0007669"/>
    <property type="project" value="InterPro"/>
</dbReference>
<feature type="domain" description="G-protein coupled receptors family 2 profile 2" evidence="17">
    <location>
        <begin position="1549"/>
        <end position="1814"/>
    </location>
</feature>
<keyword evidence="9 15" id="KW-1133">Transmembrane helix</keyword>
<dbReference type="Gene3D" id="3.40.50.10810">
    <property type="entry name" value="Tandem AAA-ATPase domain"/>
    <property type="match status" value="1"/>
</dbReference>
<evidence type="ECO:0000256" key="9">
    <source>
        <dbReference type="ARBA" id="ARBA00022989"/>
    </source>
</evidence>
<keyword evidence="6" id="KW-0378">Hydrolase</keyword>
<dbReference type="SMART" id="SM00487">
    <property type="entry name" value="DEXDc"/>
    <property type="match status" value="1"/>
</dbReference>
<dbReference type="PROSITE" id="PS51192">
    <property type="entry name" value="HELICASE_ATP_BIND_1"/>
    <property type="match status" value="1"/>
</dbReference>
<evidence type="ECO:0000256" key="14">
    <source>
        <dbReference type="SAM" id="MobiDB-lite"/>
    </source>
</evidence>
<evidence type="ECO:0000256" key="15">
    <source>
        <dbReference type="SAM" id="Phobius"/>
    </source>
</evidence>
<feature type="domain" description="GAIN-B" evidence="16">
    <location>
        <begin position="1385"/>
        <end position="1542"/>
    </location>
</feature>
<feature type="compositionally biased region" description="Basic and acidic residues" evidence="14">
    <location>
        <begin position="1865"/>
        <end position="1879"/>
    </location>
</feature>
<keyword evidence="4 15" id="KW-0812">Transmembrane</keyword>
<sequence length="1888" mass="214749">MSDSPLSDTLDDLLNDEDDDSCSDDNSQSNEYSLLKTNSSSTNELKIKIKKRKSEQSADSKQHKRKKKSKTQPTYMRRNIRTLLTNDKLQDDTLTALRAEQERLRRLEEINNSFQPIYTHLPTYYNQTSAPIKSNEQDCIVLDDVDDEEDETTNSLSKTKIDPDENISNKETINPNEDSNDSDVQYVDSDTEIVNDKLTQKLQRLHLDDRINVPDANGDIVVNINHPTNDPDLFVPKHLCPVLKPHQIGGIRFMYDNIVESLQHFQRTRGLGCILAHSMGCGKTLQVIAFINTLLQHTIAKSVLIVVPINTIQNWLNEFNRWCPLNHSDIEYKRSFELYLINETSKKFTQRAKIVQNWSQTGGALILGYEMFRLMVIKKNSTTKTSKANASRPITPVVVDLEEEEKNFEAMEDVRNALLNPDLIICDEGHRIKNHQAGVAIALKSIRTQRRIVLTGYPLQNNLIEYWCMVDFVRPNYLGSKLEFCNMFERPILNGQCIDSTAEDGKIMRARAHVLHSLLEGFIQRRGHDVLQTDLPPKTEYVILLKLSNIQRQLYMKFLEAVGALSSSTEKTLNPLRAFAICCKIWNHSDVLYKFVRDRQDGADLDLDFDIEQNLNSSNKPLANKTRSTSRLALNNRASPQTLTVNNPYEPQGVMFSMEKKEFDYDFANAILNSYVCGQLCNGVKFQLALAILELCVQAGDKVLIFSQSLLSLNKLEEFLSQRIIPNTDKKWEKNTNYYRLDGGTSGLEREKLINAFNTLNSNAKLFLLSTRAGCLGINLIAANRVIVMDVSWNPCLDAQAVCRVYRYGQKRHCYIYRLIADFTMEKRIYDRQIAKQGMADRVVDELQPQNPFTKNEVENLLHFAAEEELPAADLVTKIHEITDDPILISACKQYAQSITKIPFTHESLLSDRKEYQLTSAEKRRAEKEYHEEKRMNSFSYRSRLQPSRSYSRLFNGHEPRSFLHTSPSTSVLDPHFPLYQQIRPTASMTPLPYHIQQQSTDRKLEQLKQHGISVEQIVLRSPLEVQLNPSERELIPAGVNIHLIKASRGSYIRTPDGKFFAIRQTQTPSTNGSKILPMPPPAIPPPPPPSLRSFSNPIDQYLFDSSHMLSSTSLPMNDTHNLTDEIDLLVDETSSNTSGTPLAPLLSTSSSAFENLSSWHNDYFQQNNFYSDFFPNDSTLAMLSSSNNIETDNMQSKLEFPQENNEKILFARYEQSVSRDYVRQMRRVDNEKAIKSATYSTMGDTAITAHASAAGTSEITSTTASNTVEATTSTGTSFKWSTTRDPNFCQNASHFFQSGQCRERNTTRENAINTLQNTTDPSVIAAGLSSYISAVTDSNVSSTSQNTLTVDKIDNYLTIINSTDLTKQTTDSILVAKSVEQENSTIVVGASFTTGVGGKVIDSSNINNVNTPNVSAAAILSKQSLIGVRSLNVLIFDKPTTYINVDNTTNKTLASSIIMVALRRNDATSAPIDISLYFKVLSDFEPKIAADYFCSFYDTSNHIWNESGCTKPAYDEQFKRYECRCNHTTTFALVWLPKTRLTRYLNSQDIASLVFQSISILCFLAVVLHTILTRIQNPIMSLQTYDLLPLMSYAATMIVFIFFIALAMTTYAKTSSEDQTSCFLSSSVLMFFVYFFLIFMFCIKTSVAYFNYLRFVRLFPAPSYRRLFIMILISFFISIIWVSVAAGLNSNPSYNITQLYPYKLCWFTRDVIYYFLTIPVGVFLFLNILIFILVAHRIIEHVRNATSPHQSYERMKRCVIILLLSSVTQGIGWLFGPFLTIVDEKAGNILGWFFIIFNGLEGLWIILLYLIIRSQHSDEQNRKLGAGKLQNENDSTLHTYKKPVEQENKNEVNNIRMEMPVQDQSKEKQTTDSSDQFHDQTANYYYQ</sequence>
<keyword evidence="8" id="KW-0067">ATP-binding</keyword>
<feature type="transmembrane region" description="Helical" evidence="15">
    <location>
        <begin position="1554"/>
        <end position="1576"/>
    </location>
</feature>
<protein>
    <submittedName>
        <fullName evidence="20">Uncharacterized protein</fullName>
    </submittedName>
</protein>
<dbReference type="GO" id="GO:0016020">
    <property type="term" value="C:membrane"/>
    <property type="evidence" value="ECO:0007669"/>
    <property type="project" value="UniProtKB-SubCell"/>
</dbReference>
<keyword evidence="13" id="KW-0539">Nucleus</keyword>
<dbReference type="GO" id="GO:0005524">
    <property type="term" value="F:ATP binding"/>
    <property type="evidence" value="ECO:0007669"/>
    <property type="project" value="UniProtKB-KW"/>
</dbReference>
<dbReference type="PANTHER" id="PTHR45797:SF1">
    <property type="entry name" value="HELICASE ARIP4"/>
    <property type="match status" value="1"/>
</dbReference>
<dbReference type="Proteomes" id="UP000663862">
    <property type="component" value="Unassembled WGS sequence"/>
</dbReference>
<dbReference type="CDD" id="cd18793">
    <property type="entry name" value="SF2_C_SNF"/>
    <property type="match status" value="1"/>
</dbReference>
<feature type="domain" description="Helicase ATP-binding" evidence="18">
    <location>
        <begin position="264"/>
        <end position="476"/>
    </location>
</feature>
<dbReference type="GO" id="GO:0004386">
    <property type="term" value="F:helicase activity"/>
    <property type="evidence" value="ECO:0007669"/>
    <property type="project" value="UniProtKB-KW"/>
</dbReference>
<dbReference type="SUPFAM" id="SSF52540">
    <property type="entry name" value="P-loop containing nucleoside triphosphate hydrolases"/>
    <property type="match status" value="2"/>
</dbReference>
<feature type="compositionally biased region" description="Acidic residues" evidence="14">
    <location>
        <begin position="9"/>
        <end position="23"/>
    </location>
</feature>
<comment type="similarity">
    <text evidence="3">Belongs to the SNF2/RAD54 helicase family.</text>
</comment>
<evidence type="ECO:0000256" key="3">
    <source>
        <dbReference type="ARBA" id="ARBA00007025"/>
    </source>
</evidence>
<keyword evidence="10" id="KW-0238">DNA-binding</keyword>
<dbReference type="Pfam" id="PF00271">
    <property type="entry name" value="Helicase_C"/>
    <property type="match status" value="1"/>
</dbReference>
<accession>A0A820NDU4</accession>
<keyword evidence="7" id="KW-0347">Helicase</keyword>
<evidence type="ECO:0000256" key="1">
    <source>
        <dbReference type="ARBA" id="ARBA00004123"/>
    </source>
</evidence>
<evidence type="ECO:0000256" key="12">
    <source>
        <dbReference type="ARBA" id="ARBA00023157"/>
    </source>
</evidence>
<keyword evidence="5" id="KW-0547">Nucleotide-binding</keyword>
<dbReference type="InterPro" id="IPR000330">
    <property type="entry name" value="SNF2_N"/>
</dbReference>
<dbReference type="Pfam" id="PF00002">
    <property type="entry name" value="7tm_2"/>
    <property type="match status" value="1"/>
</dbReference>
<dbReference type="InterPro" id="IPR057244">
    <property type="entry name" value="GAIN_B"/>
</dbReference>
<feature type="domain" description="Helicase C-terminal" evidence="19">
    <location>
        <begin position="691"/>
        <end position="851"/>
    </location>
</feature>
<gene>
    <name evidence="20" type="ORF">TSG867_LOCUS12125</name>
</gene>
<dbReference type="InterPro" id="IPR038718">
    <property type="entry name" value="SNF2-like_sf"/>
</dbReference>
<evidence type="ECO:0000256" key="5">
    <source>
        <dbReference type="ARBA" id="ARBA00022741"/>
    </source>
</evidence>
<evidence type="ECO:0000256" key="6">
    <source>
        <dbReference type="ARBA" id="ARBA00022801"/>
    </source>
</evidence>
<dbReference type="InterPro" id="IPR044574">
    <property type="entry name" value="ARIP4-like"/>
</dbReference>
<dbReference type="InterPro" id="IPR017981">
    <property type="entry name" value="GPCR_2-like_7TM"/>
</dbReference>
<proteinExistence type="inferred from homology"/>
<evidence type="ECO:0000313" key="21">
    <source>
        <dbReference type="Proteomes" id="UP000663862"/>
    </source>
</evidence>
<dbReference type="InterPro" id="IPR000832">
    <property type="entry name" value="GPCR_2_secretin-like"/>
</dbReference>
<dbReference type="Gene3D" id="3.40.50.300">
    <property type="entry name" value="P-loop containing nucleotide triphosphate hydrolases"/>
    <property type="match status" value="1"/>
</dbReference>
<dbReference type="SMART" id="SM00490">
    <property type="entry name" value="HELICc"/>
    <property type="match status" value="1"/>
</dbReference>
<evidence type="ECO:0000313" key="20">
    <source>
        <dbReference type="EMBL" id="CAF4388859.1"/>
    </source>
</evidence>
<keyword evidence="11 15" id="KW-0472">Membrane</keyword>
<dbReference type="EMBL" id="CAJOBQ010000602">
    <property type="protein sequence ID" value="CAF4388859.1"/>
    <property type="molecule type" value="Genomic_DNA"/>
</dbReference>
<feature type="transmembrane region" description="Helical" evidence="15">
    <location>
        <begin position="1792"/>
        <end position="1813"/>
    </location>
</feature>
<evidence type="ECO:0000259" key="18">
    <source>
        <dbReference type="PROSITE" id="PS51192"/>
    </source>
</evidence>
<evidence type="ECO:0000259" key="17">
    <source>
        <dbReference type="PROSITE" id="PS50261"/>
    </source>
</evidence>
<dbReference type="CDD" id="cd13952">
    <property type="entry name" value="7tm_classB"/>
    <property type="match status" value="1"/>
</dbReference>
<dbReference type="GO" id="GO:0005634">
    <property type="term" value="C:nucleus"/>
    <property type="evidence" value="ECO:0007669"/>
    <property type="project" value="UniProtKB-SubCell"/>
</dbReference>
<feature type="transmembrane region" description="Helical" evidence="15">
    <location>
        <begin position="1760"/>
        <end position="1780"/>
    </location>
</feature>
<comment type="subcellular location">
    <subcellularLocation>
        <location evidence="2">Membrane</location>
        <topology evidence="2">Multi-pass membrane protein</topology>
    </subcellularLocation>
    <subcellularLocation>
        <location evidence="1">Nucleus</location>
    </subcellularLocation>
</comment>